<evidence type="ECO:0000313" key="3">
    <source>
        <dbReference type="Proteomes" id="UP000243679"/>
    </source>
</evidence>
<dbReference type="InterPro" id="IPR011989">
    <property type="entry name" value="ARM-like"/>
</dbReference>
<organism evidence="2 3">
    <name type="scientific">Candidatus Nitrosoglobus terrae</name>
    <dbReference type="NCBI Taxonomy" id="1630141"/>
    <lineage>
        <taxon>Bacteria</taxon>
        <taxon>Pseudomonadati</taxon>
        <taxon>Pseudomonadota</taxon>
        <taxon>Gammaproteobacteria</taxon>
        <taxon>Chromatiales</taxon>
        <taxon>Chromatiaceae</taxon>
        <taxon>Candidatus Nitrosoglobus</taxon>
    </lineage>
</organism>
<gene>
    <name evidence="2" type="ORF">TAO_0798</name>
</gene>
<dbReference type="KEGG" id="ntt:TAO_0798"/>
<feature type="compositionally biased region" description="Polar residues" evidence="1">
    <location>
        <begin position="128"/>
        <end position="146"/>
    </location>
</feature>
<feature type="region of interest" description="Disordered" evidence="1">
    <location>
        <begin position="128"/>
        <end position="155"/>
    </location>
</feature>
<dbReference type="AlphaFoldDB" id="A0A1Q2SM00"/>
<proteinExistence type="predicted"/>
<dbReference type="InterPro" id="IPR016024">
    <property type="entry name" value="ARM-type_fold"/>
</dbReference>
<evidence type="ECO:0000313" key="2">
    <source>
        <dbReference type="EMBL" id="BAW80168.1"/>
    </source>
</evidence>
<dbReference type="OrthoDB" id="5569166at2"/>
<dbReference type="Proteomes" id="UP000243679">
    <property type="component" value="Chromosome"/>
</dbReference>
<dbReference type="Pfam" id="PF13646">
    <property type="entry name" value="HEAT_2"/>
    <property type="match status" value="1"/>
</dbReference>
<dbReference type="SUPFAM" id="SSF48371">
    <property type="entry name" value="ARM repeat"/>
    <property type="match status" value="1"/>
</dbReference>
<dbReference type="RefSeq" id="WP_096526743.1">
    <property type="nucleotide sequence ID" value="NZ_AP014836.1"/>
</dbReference>
<accession>A0A1Q2SM00</accession>
<keyword evidence="3" id="KW-1185">Reference proteome</keyword>
<sequence>MSSGRFSLLTGIFLIYSMVCFGEISNNSEKQGNAAPANNGNLHLEVKEAPIDQVFKIIESQAGIQLHVSSVPQKLVTATCTGTALEVLKCALGNDVNLIYQYSDNATDNSLPQLATVWVLGASSSNPQQLSKDSSHASSVCSPMDQNEQRKTPPLGKLALSAKEIEGLFKLSQSDKPADRKEALSRLALVDQADDGDIREIMKGALQDQSVRVREQAISGLARRNSPDIESVLNTALQDRDSNVRLMAVSNAGENVYVLQSALNDRNSDVRALARMKLNQISAMSADQ</sequence>
<protein>
    <submittedName>
        <fullName evidence="2">Hypothetical conserved protein</fullName>
    </submittedName>
</protein>
<name>A0A1Q2SM00_9GAMM</name>
<dbReference type="Gene3D" id="1.25.10.10">
    <property type="entry name" value="Leucine-rich Repeat Variant"/>
    <property type="match status" value="1"/>
</dbReference>
<reference evidence="2 3" key="1">
    <citation type="journal article" date="2017" name="ISME J.">
        <title>An acid-tolerant ammonia-oxidizing ?-proteobacterium from soil.</title>
        <authorList>
            <person name="Hayatsu M."/>
            <person name="Tago K."/>
            <person name="Uchiyama I."/>
            <person name="Toyoda A."/>
            <person name="Wang Y."/>
            <person name="Shimomura Y."/>
            <person name="Okubo T."/>
            <person name="Kurisu F."/>
            <person name="Hirono Y."/>
            <person name="Nonaka K."/>
            <person name="Akiyama H."/>
            <person name="Itoh T."/>
            <person name="Takami H."/>
        </authorList>
    </citation>
    <scope>NUCLEOTIDE SEQUENCE [LARGE SCALE GENOMIC DNA]</scope>
    <source>
        <strain evidence="2 3">TAO100</strain>
    </source>
</reference>
<evidence type="ECO:0000256" key="1">
    <source>
        <dbReference type="SAM" id="MobiDB-lite"/>
    </source>
</evidence>
<dbReference type="EMBL" id="AP014836">
    <property type="protein sequence ID" value="BAW80168.1"/>
    <property type="molecule type" value="Genomic_DNA"/>
</dbReference>